<dbReference type="KEGG" id="lbc:LACBIDRAFT_332150"/>
<dbReference type="HOGENOM" id="CLU_774031_0_0_1"/>
<evidence type="ECO:0000256" key="1">
    <source>
        <dbReference type="SAM" id="MobiDB-lite"/>
    </source>
</evidence>
<dbReference type="EMBL" id="DS547129">
    <property type="protein sequence ID" value="EDR02654.1"/>
    <property type="molecule type" value="Genomic_DNA"/>
</dbReference>
<feature type="compositionally biased region" description="Basic and acidic residues" evidence="1">
    <location>
        <begin position="263"/>
        <end position="277"/>
    </location>
</feature>
<feature type="compositionally biased region" description="Polar residues" evidence="1">
    <location>
        <begin position="14"/>
        <end position="27"/>
    </location>
</feature>
<dbReference type="AlphaFoldDB" id="B0DRR6"/>
<gene>
    <name evidence="2" type="ORF">LACBIDRAFT_332150</name>
</gene>
<dbReference type="GeneID" id="6082325"/>
<accession>B0DRR6</accession>
<name>B0DRR6_LACBS</name>
<dbReference type="Proteomes" id="UP000001194">
    <property type="component" value="Unassembled WGS sequence"/>
</dbReference>
<evidence type="ECO:0000313" key="3">
    <source>
        <dbReference type="Proteomes" id="UP000001194"/>
    </source>
</evidence>
<dbReference type="InParanoid" id="B0DRR6"/>
<reference evidence="2 3" key="1">
    <citation type="journal article" date="2008" name="Nature">
        <title>The genome of Laccaria bicolor provides insights into mycorrhizal symbiosis.</title>
        <authorList>
            <person name="Martin F."/>
            <person name="Aerts A."/>
            <person name="Ahren D."/>
            <person name="Brun A."/>
            <person name="Danchin E.G.J."/>
            <person name="Duchaussoy F."/>
            <person name="Gibon J."/>
            <person name="Kohler A."/>
            <person name="Lindquist E."/>
            <person name="Pereda V."/>
            <person name="Salamov A."/>
            <person name="Shapiro H.J."/>
            <person name="Wuyts J."/>
            <person name="Blaudez D."/>
            <person name="Buee M."/>
            <person name="Brokstein P."/>
            <person name="Canbaeck B."/>
            <person name="Cohen D."/>
            <person name="Courty P.E."/>
            <person name="Coutinho P.M."/>
            <person name="Delaruelle C."/>
            <person name="Detter J.C."/>
            <person name="Deveau A."/>
            <person name="DiFazio S."/>
            <person name="Duplessis S."/>
            <person name="Fraissinet-Tachet L."/>
            <person name="Lucic E."/>
            <person name="Frey-Klett P."/>
            <person name="Fourrey C."/>
            <person name="Feussner I."/>
            <person name="Gay G."/>
            <person name="Grimwood J."/>
            <person name="Hoegger P.J."/>
            <person name="Jain P."/>
            <person name="Kilaru S."/>
            <person name="Labbe J."/>
            <person name="Lin Y.C."/>
            <person name="Legue V."/>
            <person name="Le Tacon F."/>
            <person name="Marmeisse R."/>
            <person name="Melayah D."/>
            <person name="Montanini B."/>
            <person name="Muratet M."/>
            <person name="Nehls U."/>
            <person name="Niculita-Hirzel H."/>
            <person name="Oudot-Le Secq M.P."/>
            <person name="Peter M."/>
            <person name="Quesneville H."/>
            <person name="Rajashekar B."/>
            <person name="Reich M."/>
            <person name="Rouhier N."/>
            <person name="Schmutz J."/>
            <person name="Yin T."/>
            <person name="Chalot M."/>
            <person name="Henrissat B."/>
            <person name="Kuees U."/>
            <person name="Lucas S."/>
            <person name="Van de Peer Y."/>
            <person name="Podila G.K."/>
            <person name="Polle A."/>
            <person name="Pukkila P.J."/>
            <person name="Richardson P.M."/>
            <person name="Rouze P."/>
            <person name="Sanders I.R."/>
            <person name="Stajich J.E."/>
            <person name="Tunlid A."/>
            <person name="Tuskan G."/>
            <person name="Grigoriev I.V."/>
        </authorList>
    </citation>
    <scope>NUCLEOTIDE SEQUENCE [LARGE SCALE GENOMIC DNA]</scope>
    <source>
        <strain evidence="3">S238N-H82 / ATCC MYA-4686</strain>
    </source>
</reference>
<feature type="region of interest" description="Disordered" evidence="1">
    <location>
        <begin position="211"/>
        <end position="277"/>
    </location>
</feature>
<dbReference type="RefSeq" id="XP_001886698.1">
    <property type="nucleotide sequence ID" value="XM_001886663.1"/>
</dbReference>
<feature type="compositionally biased region" description="Low complexity" evidence="1">
    <location>
        <begin position="236"/>
        <end position="252"/>
    </location>
</feature>
<sequence>MMVSHFINSLGSVDPTISTHAPTNAHNGPSPPPTNGNEEPPALLNLRLLPSESRGHILVMFSHIFLLKIRVRRDQANEAFLYFPIFPKELVHSLLRLSEKVETFVLVVIQGMSGLSRDQASSFSLDSDLHLGSSHHYSTLTFDVRQTYSPLNRVAQAPAPPTNVDDGPPAAATAIHETTRTTCGRAASSDGDDARHCCHPHEVSFIHAQDDANDNNTSTAHHHLPRELPTTRRHNTTTQDDNSTTMTTMPTTHHVDDDTTQQHNDDDQHHNDDNTTRRDTEMTAHLSIQYAHAYIWQYDIIMITLIQQRLRIPNFVGLSPMSHICLEVRSRDWKKTVTRPDQDRKRPDLRLRSFIFEM</sequence>
<proteinExistence type="predicted"/>
<protein>
    <submittedName>
        <fullName evidence="2">Predicted protein</fullName>
    </submittedName>
</protein>
<keyword evidence="3" id="KW-1185">Reference proteome</keyword>
<evidence type="ECO:0000313" key="2">
    <source>
        <dbReference type="EMBL" id="EDR02654.1"/>
    </source>
</evidence>
<organism evidence="3">
    <name type="scientific">Laccaria bicolor (strain S238N-H82 / ATCC MYA-4686)</name>
    <name type="common">Bicoloured deceiver</name>
    <name type="synonym">Laccaria laccata var. bicolor</name>
    <dbReference type="NCBI Taxonomy" id="486041"/>
    <lineage>
        <taxon>Eukaryota</taxon>
        <taxon>Fungi</taxon>
        <taxon>Dikarya</taxon>
        <taxon>Basidiomycota</taxon>
        <taxon>Agaricomycotina</taxon>
        <taxon>Agaricomycetes</taxon>
        <taxon>Agaricomycetidae</taxon>
        <taxon>Agaricales</taxon>
        <taxon>Agaricineae</taxon>
        <taxon>Hydnangiaceae</taxon>
        <taxon>Laccaria</taxon>
    </lineage>
</organism>
<feature type="region of interest" description="Disordered" evidence="1">
    <location>
        <begin position="14"/>
        <end position="41"/>
    </location>
</feature>